<dbReference type="Proteomes" id="UP000696573">
    <property type="component" value="Unassembled WGS sequence"/>
</dbReference>
<gene>
    <name evidence="6" type="ORF">CRHIZ90672A_00010865</name>
</gene>
<name>A0A9N9VHV3_9HYPO</name>
<evidence type="ECO:0000256" key="2">
    <source>
        <dbReference type="PROSITE-ProRule" id="PRU00023"/>
    </source>
</evidence>
<dbReference type="SUPFAM" id="SSF52540">
    <property type="entry name" value="P-loop containing nucleoside triphosphate hydrolases"/>
    <property type="match status" value="1"/>
</dbReference>
<dbReference type="Gene3D" id="1.25.40.20">
    <property type="entry name" value="Ankyrin repeat-containing domain"/>
    <property type="match status" value="1"/>
</dbReference>
<feature type="compositionally biased region" description="Polar residues" evidence="3">
    <location>
        <begin position="8"/>
        <end position="19"/>
    </location>
</feature>
<dbReference type="GO" id="GO:0009116">
    <property type="term" value="P:nucleoside metabolic process"/>
    <property type="evidence" value="ECO:0007669"/>
    <property type="project" value="InterPro"/>
</dbReference>
<dbReference type="SMART" id="SM00248">
    <property type="entry name" value="ANK"/>
    <property type="match status" value="4"/>
</dbReference>
<protein>
    <recommendedName>
        <fullName evidence="8">Nucleoside phosphorylase domain-containing protein</fullName>
    </recommendedName>
</protein>
<dbReference type="Gene3D" id="3.40.50.300">
    <property type="entry name" value="P-loop containing nucleotide triphosphate hydrolases"/>
    <property type="match status" value="1"/>
</dbReference>
<dbReference type="InterPro" id="IPR027417">
    <property type="entry name" value="P-loop_NTPase"/>
</dbReference>
<comment type="caution">
    <text evidence="6">The sequence shown here is derived from an EMBL/GenBank/DDBJ whole genome shotgun (WGS) entry which is preliminary data.</text>
</comment>
<dbReference type="PROSITE" id="PS50297">
    <property type="entry name" value="ANK_REP_REGION"/>
    <property type="match status" value="1"/>
</dbReference>
<evidence type="ECO:0000313" key="7">
    <source>
        <dbReference type="Proteomes" id="UP000696573"/>
    </source>
</evidence>
<evidence type="ECO:0000256" key="1">
    <source>
        <dbReference type="ARBA" id="ARBA00022737"/>
    </source>
</evidence>
<dbReference type="InterPro" id="IPR056884">
    <property type="entry name" value="NPHP3-like_N"/>
</dbReference>
<dbReference type="Gene3D" id="3.40.50.1580">
    <property type="entry name" value="Nucleoside phosphorylase domain"/>
    <property type="match status" value="1"/>
</dbReference>
<dbReference type="PANTHER" id="PTHR46082:SF11">
    <property type="entry name" value="AAA+ ATPASE DOMAIN-CONTAINING PROTEIN-RELATED"/>
    <property type="match status" value="1"/>
</dbReference>
<dbReference type="InterPro" id="IPR036770">
    <property type="entry name" value="Ankyrin_rpt-contain_sf"/>
</dbReference>
<dbReference type="PANTHER" id="PTHR46082">
    <property type="entry name" value="ATP/GTP-BINDING PROTEIN-RELATED"/>
    <property type="match status" value="1"/>
</dbReference>
<organism evidence="6 7">
    <name type="scientific">Clonostachys rhizophaga</name>
    <dbReference type="NCBI Taxonomy" id="160324"/>
    <lineage>
        <taxon>Eukaryota</taxon>
        <taxon>Fungi</taxon>
        <taxon>Dikarya</taxon>
        <taxon>Ascomycota</taxon>
        <taxon>Pezizomycotina</taxon>
        <taxon>Sordariomycetes</taxon>
        <taxon>Hypocreomycetidae</taxon>
        <taxon>Hypocreales</taxon>
        <taxon>Bionectriaceae</taxon>
        <taxon>Clonostachys</taxon>
    </lineage>
</organism>
<feature type="domain" description="Nephrocystin 3-like N-terminal" evidence="5">
    <location>
        <begin position="400"/>
        <end position="574"/>
    </location>
</feature>
<dbReference type="AlphaFoldDB" id="A0A9N9VHV3"/>
<evidence type="ECO:0000259" key="4">
    <source>
        <dbReference type="Pfam" id="PF01048"/>
    </source>
</evidence>
<dbReference type="Pfam" id="PF24883">
    <property type="entry name" value="NPHP3_N"/>
    <property type="match status" value="1"/>
</dbReference>
<dbReference type="InterPro" id="IPR035994">
    <property type="entry name" value="Nucleoside_phosphorylase_sf"/>
</dbReference>
<keyword evidence="7" id="KW-1185">Reference proteome</keyword>
<keyword evidence="2" id="KW-0040">ANK repeat</keyword>
<dbReference type="EMBL" id="CABFNQ020000692">
    <property type="protein sequence ID" value="CAH0023421.1"/>
    <property type="molecule type" value="Genomic_DNA"/>
</dbReference>
<dbReference type="PROSITE" id="PS50088">
    <property type="entry name" value="ANK_REPEAT"/>
    <property type="match status" value="1"/>
</dbReference>
<evidence type="ECO:0000313" key="6">
    <source>
        <dbReference type="EMBL" id="CAH0023421.1"/>
    </source>
</evidence>
<dbReference type="SUPFAM" id="SSF48403">
    <property type="entry name" value="Ankyrin repeat"/>
    <property type="match status" value="1"/>
</dbReference>
<accession>A0A9N9VHV3</accession>
<dbReference type="Pfam" id="PF01048">
    <property type="entry name" value="PNP_UDP_1"/>
    <property type="match status" value="1"/>
</dbReference>
<evidence type="ECO:0000259" key="5">
    <source>
        <dbReference type="Pfam" id="PF24883"/>
    </source>
</evidence>
<evidence type="ECO:0008006" key="8">
    <source>
        <dbReference type="Google" id="ProtNLM"/>
    </source>
</evidence>
<sequence length="1050" mass="118891">MVRRRAESNSYPASEQSRPYSKRRKHYDDDPSDGILTPEVDESTLKRSTYTIAWICALHIELAAAQAMLDAEHDELPGLADDDNTYILGNVGKHNVVIACLPTSQYGTNNAASIVTDMKRTFPAIRVGLMVGIGGAAPAMADIRLGDVVVGTRVMQYDLGKILSDDEFEYTAIPKIPQRLLGTVVSTLRSKHELRPSNIPAILDDKLEDNKRYSRPQSPDWLFHASYCHEDSRAFCETCDQTKLVLRPARSNTDPEIHYGAIASGNQVMRDAIKRDKIARDLNIICFEMEAAGLMDSLPCLPIRGICDYSDSHKNKKWQRYAAATAAAYAKELLDVMPSAGSEKTTAIRTPKPDGNSLLEGLLSKEDEVSPLQRRRRLIKALEFEQIHSRKAAIMETHSDTCRWFLEHEAYQSWSDPSQVSKHHGFLWINGKPGAGKSTLMKFLYTESRKLSQKNLSATSSFFFNARGEKLEKSIAGMYRSLLAQLLNSFEDIQEVLDEMDLEPDHLIDWPLGTLKDLLRNAIFRLNERQLTCFIDALDECDEQQIVEMVHYFETLAEHCAGAAIPLKICFSSRHYPYIHIEKGMKLTLEDQEGHSEDLAAYVEGRLRVKGDALGELQSQILNKAAGVFLWVVLVVDILNKEERRGRLAMKRRLTELPSRLTDLFRDMVARDQEYMEDLLLSILWILYAKRPLTPAEYYHALWIGLQEKCHADPELPGVDDLDSIQRYVVSSSKGLAETTKVEPQRVQFIHESVRDFLLKDKGIAEIWPELGHDWETLAHERLKDCCYRYMSNPRSYRVGIPAGVFFGYARDYVLAHANGAAKSVPQHRFLSRFPLLIYCRGYRYHHDTDLLYILADQGLSHLITHRLEDFPRIETRGNSYRFPLFAAIKNHHPDTVVALLASGMDPSEATDISKNLIYGQDYSKNFTMLTWAIDAGHIAIISLCLSKGSFANEEDPRGYSPLGMAVRRNNLEIVQLLLDNGAKPQNCGPQVLIDAVQSQNIEIVRALLDHGCDPNKSDGYYRPLKVAHNRQNDEMVQLLVAYGANPWFT</sequence>
<dbReference type="InterPro" id="IPR000845">
    <property type="entry name" value="Nucleoside_phosphorylase_d"/>
</dbReference>
<dbReference type="Pfam" id="PF12796">
    <property type="entry name" value="Ank_2"/>
    <property type="match status" value="2"/>
</dbReference>
<feature type="repeat" description="ANK" evidence="2">
    <location>
        <begin position="958"/>
        <end position="983"/>
    </location>
</feature>
<dbReference type="SUPFAM" id="SSF53167">
    <property type="entry name" value="Purine and uridine phosphorylases"/>
    <property type="match status" value="1"/>
</dbReference>
<feature type="domain" description="Nucleoside phosphorylase" evidence="4">
    <location>
        <begin position="52"/>
        <end position="328"/>
    </location>
</feature>
<dbReference type="OrthoDB" id="194358at2759"/>
<reference evidence="6" key="1">
    <citation type="submission" date="2021-10" db="EMBL/GenBank/DDBJ databases">
        <authorList>
            <person name="Piombo E."/>
        </authorList>
    </citation>
    <scope>NUCLEOTIDE SEQUENCE</scope>
</reference>
<dbReference type="InterPro" id="IPR053137">
    <property type="entry name" value="NLR-like"/>
</dbReference>
<dbReference type="InterPro" id="IPR002110">
    <property type="entry name" value="Ankyrin_rpt"/>
</dbReference>
<evidence type="ECO:0000256" key="3">
    <source>
        <dbReference type="SAM" id="MobiDB-lite"/>
    </source>
</evidence>
<feature type="region of interest" description="Disordered" evidence="3">
    <location>
        <begin position="1"/>
        <end position="40"/>
    </location>
</feature>
<proteinExistence type="predicted"/>
<dbReference type="GO" id="GO:0003824">
    <property type="term" value="F:catalytic activity"/>
    <property type="evidence" value="ECO:0007669"/>
    <property type="project" value="InterPro"/>
</dbReference>
<keyword evidence="1" id="KW-0677">Repeat</keyword>